<dbReference type="RefSeq" id="WP_251611907.1">
    <property type="nucleotide sequence ID" value="NZ_JAMQJY010000009.1"/>
</dbReference>
<accession>A0ABT0XQB5</accession>
<dbReference type="EMBL" id="JAMQJY010000009">
    <property type="protein sequence ID" value="MCM2678022.1"/>
    <property type="molecule type" value="Genomic_DNA"/>
</dbReference>
<dbReference type="PANTHER" id="PTHR38045:SF1">
    <property type="entry name" value="HEPARINASE II_III-LIKE PROTEIN"/>
    <property type="match status" value="1"/>
</dbReference>
<dbReference type="Gene3D" id="1.50.10.100">
    <property type="entry name" value="Chondroitin AC/alginate lyase"/>
    <property type="match status" value="1"/>
</dbReference>
<comment type="caution">
    <text evidence="3">The sequence shown here is derived from an EMBL/GenBank/DDBJ whole genome shotgun (WGS) entry which is preliminary data.</text>
</comment>
<gene>
    <name evidence="3" type="ORF">NDM98_23210</name>
</gene>
<keyword evidence="4" id="KW-1185">Reference proteome</keyword>
<dbReference type="InterPro" id="IPR012480">
    <property type="entry name" value="Hepar_II_III_C"/>
</dbReference>
<reference evidence="3" key="1">
    <citation type="submission" date="2022-06" db="EMBL/GenBank/DDBJ databases">
        <title>Alkalicoccobacillus porphyridii sp. nov., isolated from a marine red alga, Porphyridium purpureum and reclassification of Shouchella plakortidis and Shouchella gibsonii as Alkalicoccobacillus plakortidis comb. nov. and Alkalicoccobacillus gibsonii comb. nov.</title>
        <authorList>
            <person name="Kim K.H."/>
            <person name="Lee J.K."/>
            <person name="Han D.M."/>
            <person name="Baek J.H."/>
            <person name="Jeon C.O."/>
        </authorList>
    </citation>
    <scope>NUCLEOTIDE SEQUENCE</scope>
    <source>
        <strain evidence="3">DSM 19153</strain>
    </source>
</reference>
<evidence type="ECO:0000313" key="3">
    <source>
        <dbReference type="EMBL" id="MCM2678022.1"/>
    </source>
</evidence>
<comment type="subcellular location">
    <subcellularLocation>
        <location evidence="1">Cell envelope</location>
    </subcellularLocation>
</comment>
<name>A0ABT0XQB5_9BACI</name>
<dbReference type="PANTHER" id="PTHR38045">
    <property type="entry name" value="CHROMOSOME 1, WHOLE GENOME SHOTGUN SEQUENCE"/>
    <property type="match status" value="1"/>
</dbReference>
<evidence type="ECO:0000313" key="4">
    <source>
        <dbReference type="Proteomes" id="UP001203665"/>
    </source>
</evidence>
<dbReference type="Gene3D" id="2.70.98.70">
    <property type="match status" value="1"/>
</dbReference>
<dbReference type="Pfam" id="PF07940">
    <property type="entry name" value="Hepar_II_III_C"/>
    <property type="match status" value="1"/>
</dbReference>
<evidence type="ECO:0000256" key="1">
    <source>
        <dbReference type="ARBA" id="ARBA00004196"/>
    </source>
</evidence>
<dbReference type="Proteomes" id="UP001203665">
    <property type="component" value="Unassembled WGS sequence"/>
</dbReference>
<sequence length="599" mass="68953">MNLTLTDPLFTDSQGLPMTSERAQRKINQSPHLQKWIRALSEDADTLMNESIPTLDYTSFEAYLHNGERDAYQQPYFSRRRRLNAFAILLYLNPTNQTYQSHLENILWAICEEWTWCLPAHLNLDSAFNLSEKDPDAYKQIDLFAAETAFSLAEIYSMHQDRMPSLIKQRIRYEIDRRVLQPFLAFEHGWKQARHNWSAVCAGSIGACAIYLVDSNERLMEILTQCIQSVAYFEQGLTNEGVCQEGYHYWQYGFGYYIYFADLLKKRTRGEIDLIKKPKIERAAQFQQKVFMGKGTVANFSDAVENASPMLGLSHYLHARYPDVHLPRTDLCASYGQDPCYRFAPAIRDLIWFDVTKEGKDWPAHESFFPEAQLLLATATYKNKLIGFTAKGGHNDEPHNHNDLGHFMIFVDGISMLSDLGAGHYSKAYFGETRYEMLTNGSHGHSVPMIGGRLQKAELHASASVHAFNKQSDEKRLILDLTNAYSLDSLKSFTREWRLNLEHGTVKLVDSFSLHSPEPIVERFVSLAEHIKIEPDRLILSREDSSLSIFYFQNTWKLDVKRESFFTHSGVTQEVVLIDFILNEAEGDREFSFDFVIDS</sequence>
<dbReference type="SUPFAM" id="SSF48230">
    <property type="entry name" value="Chondroitin AC/alginate lyase"/>
    <property type="match status" value="1"/>
</dbReference>
<feature type="domain" description="Heparinase II/III-like C-terminal" evidence="2">
    <location>
        <begin position="394"/>
        <end position="570"/>
    </location>
</feature>
<dbReference type="InterPro" id="IPR008929">
    <property type="entry name" value="Chondroitin_lyas"/>
</dbReference>
<proteinExistence type="predicted"/>
<protein>
    <submittedName>
        <fullName evidence="3">Heparinase II/III family protein</fullName>
    </submittedName>
</protein>
<evidence type="ECO:0000259" key="2">
    <source>
        <dbReference type="Pfam" id="PF07940"/>
    </source>
</evidence>
<organism evidence="3 4">
    <name type="scientific">Alkalicoccobacillus plakortidis</name>
    <dbReference type="NCBI Taxonomy" id="444060"/>
    <lineage>
        <taxon>Bacteria</taxon>
        <taxon>Bacillati</taxon>
        <taxon>Bacillota</taxon>
        <taxon>Bacilli</taxon>
        <taxon>Bacillales</taxon>
        <taxon>Bacillaceae</taxon>
        <taxon>Alkalicoccobacillus</taxon>
    </lineage>
</organism>